<sequence length="240" mass="25965">MYDVTNNGTYLSAAQGIFEDLLTGLNATCGGQWWNKEHHHVNSINNELFIDVAASLGNRVTHKRQYYSRYAEDHANWFLNAGLFSKNNTFHDGLHLADCSAEGTVFSYNQGVILGALVELSKLTGNSSWLDSAARTAKGAVSTLVDSNGIFTETGAFPTHGLTAAQFKGVFARNLAYLQSVRGDASYVTLFTKSAESIWQNDRDESGFFGPDWQGPVYSTLASAQSSALDCLIAAAAVSL</sequence>
<dbReference type="SUPFAM" id="SSF48208">
    <property type="entry name" value="Six-hairpin glycosidases"/>
    <property type="match status" value="1"/>
</dbReference>
<dbReference type="PANTHER" id="PTHR47791">
    <property type="entry name" value="MEIOTICALLY UP-REGULATED GENE 191 PROTEIN"/>
    <property type="match status" value="1"/>
</dbReference>
<organism evidence="1 2">
    <name type="scientific">Friedmanniomyces simplex</name>
    <dbReference type="NCBI Taxonomy" id="329884"/>
    <lineage>
        <taxon>Eukaryota</taxon>
        <taxon>Fungi</taxon>
        <taxon>Dikarya</taxon>
        <taxon>Ascomycota</taxon>
        <taxon>Pezizomycotina</taxon>
        <taxon>Dothideomycetes</taxon>
        <taxon>Dothideomycetidae</taxon>
        <taxon>Mycosphaerellales</taxon>
        <taxon>Teratosphaeriaceae</taxon>
        <taxon>Friedmanniomyces</taxon>
    </lineage>
</organism>
<reference evidence="1 2" key="1">
    <citation type="submission" date="2017-03" db="EMBL/GenBank/DDBJ databases">
        <title>Genomes of endolithic fungi from Antarctica.</title>
        <authorList>
            <person name="Coleine C."/>
            <person name="Masonjones S."/>
            <person name="Stajich J.E."/>
        </authorList>
    </citation>
    <scope>NUCLEOTIDE SEQUENCE [LARGE SCALE GENOMIC DNA]</scope>
    <source>
        <strain evidence="1 2">CCFEE 5184</strain>
    </source>
</reference>
<dbReference type="Proteomes" id="UP000309340">
    <property type="component" value="Unassembled WGS sequence"/>
</dbReference>
<evidence type="ECO:0000313" key="1">
    <source>
        <dbReference type="EMBL" id="TKA75680.1"/>
    </source>
</evidence>
<name>A0A4U0XFJ4_9PEZI</name>
<dbReference type="Pfam" id="PF03663">
    <property type="entry name" value="Glyco_hydro_76"/>
    <property type="match status" value="1"/>
</dbReference>
<keyword evidence="2" id="KW-1185">Reference proteome</keyword>
<dbReference type="InterPro" id="IPR005198">
    <property type="entry name" value="Glyco_hydro_76"/>
</dbReference>
<dbReference type="STRING" id="329884.A0A4U0XFJ4"/>
<dbReference type="InterPro" id="IPR053169">
    <property type="entry name" value="MUG_Protein"/>
</dbReference>
<dbReference type="EMBL" id="NAJQ01000185">
    <property type="protein sequence ID" value="TKA75680.1"/>
    <property type="molecule type" value="Genomic_DNA"/>
</dbReference>
<accession>A0A4U0XFJ4</accession>
<dbReference type="PANTHER" id="PTHR47791:SF1">
    <property type="entry name" value="ENDO MANNANASE, GH76 FAMILY (EUROFUNG)"/>
    <property type="match status" value="1"/>
</dbReference>
<dbReference type="Gene3D" id="1.50.10.20">
    <property type="match status" value="1"/>
</dbReference>
<protein>
    <submittedName>
        <fullName evidence="1">Uncharacterized protein</fullName>
    </submittedName>
</protein>
<proteinExistence type="predicted"/>
<evidence type="ECO:0000313" key="2">
    <source>
        <dbReference type="Proteomes" id="UP000309340"/>
    </source>
</evidence>
<dbReference type="InterPro" id="IPR008928">
    <property type="entry name" value="6-hairpin_glycosidase_sf"/>
</dbReference>
<dbReference type="AlphaFoldDB" id="A0A4U0XFJ4"/>
<dbReference type="GO" id="GO:0005975">
    <property type="term" value="P:carbohydrate metabolic process"/>
    <property type="evidence" value="ECO:0007669"/>
    <property type="project" value="InterPro"/>
</dbReference>
<dbReference type="OrthoDB" id="9984024at2759"/>
<comment type="caution">
    <text evidence="1">The sequence shown here is derived from an EMBL/GenBank/DDBJ whole genome shotgun (WGS) entry which is preliminary data.</text>
</comment>
<gene>
    <name evidence="1" type="ORF">B0A55_03193</name>
</gene>